<feature type="region of interest" description="Disordered" evidence="1">
    <location>
        <begin position="1016"/>
        <end position="1036"/>
    </location>
</feature>
<dbReference type="InterPro" id="IPR050708">
    <property type="entry name" value="T6SS_VgrG/RHS"/>
</dbReference>
<feature type="region of interest" description="Disordered" evidence="1">
    <location>
        <begin position="1049"/>
        <end position="1093"/>
    </location>
</feature>
<sequence>MPDSKPEAEAESDEAAEESYVDAFDLSLHHDTSFASIPLAASDLRLEANASVRETTWSNRSGLRPHEELTSPFGISWSSNLCAYIETVETLGTTTTRPTSVNVVDESGRTQRFGTADNMATFFPWPSSLTDKKTYLNKLTRDDDSIVLEKKYGNKLTYRPCDAWFLYSSDRLEPSPTVVRHRYWRLEEVEDRFGVKVLYDYGSNPFSLIPVEIRAVDRLDQKLTIGRSSNGRRVEWIKDAEENITKFHYANRTVSVPDTIYQYPYQELERVEFPGGAEETYTYEVLADPEFETAEPKVTRHLHANLKSIQRDGYARRVFTYGFDRTKKWFDHSLGRNAISVNLDSVPAEVAARARTYVATINKEPQPFATLRVQYGIPRQVTGVSWPAMGIQSAFAKTADTQTTYGPSFSASNGTEVTDAGGKKYTYTFGGTHGEIIDTDSSQIGGTTNVSTQWLIYHTQMTLQYKNPGGAILGSESFEFDPDSGLSLKKTVDFCGNETVWGFEEERPAGPRIALANKPGFLTKWADPSKKTDALGRIEDYAYGNHRMLKRLTDIHGTVTQYTVDDLGRRRDMSVEDAAGNPLLKETYDYDEEAADGLFPGFMVRKTKKAFANLSGKPWEQDLVVEYIHDSRGRVWKERVDPAGEDLVTVHTYDLNNQRVTTLDPKNIETSFDYDGRNRLGSVTYASNSATPTVKSFGYDDNNAKIRETDENGHSTLMERDGLGRVIKSARDLNGDNLIDLDDDIVTQFAYDDVGQLRKEIDPRGFATVSFRDHLHRPQHVFGGVPAASADGTFADLSELAESSRGITRGEFSYSTVKNTGGGLLAPFKPTETVRYHAVSMTYGQADSTLTDSATYDDVYRPVETTSEYKPGFSKTTEFDHGTVNASGRESLVSTVTDSLGKVTLTTRDGLGRETEVIDGFGNADADLVLASTKHYTSTGLVWKAVDPLLRETGTEYDRAGRPVKVFQPDPVTGQVTAGSSVTETVYDDNGNVSAVIDPLGRRTDFDHDLRNRKWRTRQAAVSDSTDPDSPIANVRPTTTVAYDDAGNTIAVTDPRGSTTRTFHDPANRPVKVRTNPQTGNPSADRDSPGTHDITVATSYDKGGLVRSVMDGNGNTTRNSYDNLGRLIGTATDPDSGNPASLPESGFDPAAYRGANPTAILVSYLHDDSGNIIGVTDGEEHQTAFTFDGFSRKTATLWDPGKMLERVESSEYNSFVQTARVDGKGHRTEYGYDELHRLEDVIYRSDTMGTTHPDNRHLDYDKAGKVLAVTYPNDPGSIRAVYSVYDKLDRLTSETSAGITHTHPEYDKAGNRKQTTYGRTGTTLVSTYDALNRLETCEERSDAATPSGRTTVYAYDRGGLVTRKTLPNGNASSTGRDRLGRTLSMVERTSSGAVVSSFDYSQAVGGWPFSHDGAGNVLRCAEHHSMSGVDDRVVVNTYDHANRLDTETITPAGGAAVATDYGYDRADNRVSKTIGATVTDYQFGDGDNGANSNQLGAYGPSGQPVTHSFTYDANGNR</sequence>
<name>A0ABT3G4C6_9BACT</name>
<protein>
    <recommendedName>
        <fullName evidence="4">YD repeat-containing protein</fullName>
    </recommendedName>
</protein>
<dbReference type="RefSeq" id="WP_425605566.1">
    <property type="nucleotide sequence ID" value="NZ_JAPDDR010000007.1"/>
</dbReference>
<keyword evidence="3" id="KW-1185">Reference proteome</keyword>
<dbReference type="PANTHER" id="PTHR32305">
    <property type="match status" value="1"/>
</dbReference>
<dbReference type="InterPro" id="IPR031325">
    <property type="entry name" value="RHS_repeat"/>
</dbReference>
<feature type="non-terminal residue" evidence="2">
    <location>
        <position position="1517"/>
    </location>
</feature>
<reference evidence="2" key="1">
    <citation type="submission" date="2022-10" db="EMBL/GenBank/DDBJ databases">
        <title>Luteolibacter sp. GHJ8, whole genome shotgun sequencing project.</title>
        <authorList>
            <person name="Zhao G."/>
            <person name="Shen L."/>
        </authorList>
    </citation>
    <scope>NUCLEOTIDE SEQUENCE</scope>
    <source>
        <strain evidence="2">GHJ8</strain>
    </source>
</reference>
<dbReference type="PANTHER" id="PTHR32305:SF15">
    <property type="entry name" value="PROTEIN RHSA-RELATED"/>
    <property type="match status" value="1"/>
</dbReference>
<gene>
    <name evidence="2" type="ORF">OJ996_13985</name>
</gene>
<dbReference type="EMBL" id="JAPDDR010000007">
    <property type="protein sequence ID" value="MCW1914693.1"/>
    <property type="molecule type" value="Genomic_DNA"/>
</dbReference>
<accession>A0ABT3G4C6</accession>
<dbReference type="Proteomes" id="UP001165653">
    <property type="component" value="Unassembled WGS sequence"/>
</dbReference>
<evidence type="ECO:0008006" key="4">
    <source>
        <dbReference type="Google" id="ProtNLM"/>
    </source>
</evidence>
<evidence type="ECO:0000256" key="1">
    <source>
        <dbReference type="SAM" id="MobiDB-lite"/>
    </source>
</evidence>
<feature type="compositionally biased region" description="Polar residues" evidence="1">
    <location>
        <begin position="1503"/>
        <end position="1517"/>
    </location>
</feature>
<dbReference type="Pfam" id="PF05593">
    <property type="entry name" value="RHS_repeat"/>
    <property type="match status" value="2"/>
</dbReference>
<dbReference type="Gene3D" id="2.180.10.10">
    <property type="entry name" value="RHS repeat-associated core"/>
    <property type="match status" value="4"/>
</dbReference>
<proteinExistence type="predicted"/>
<comment type="caution">
    <text evidence="2">The sequence shown here is derived from an EMBL/GenBank/DDBJ whole genome shotgun (WGS) entry which is preliminary data.</text>
</comment>
<organism evidence="2 3">
    <name type="scientific">Luteolibacter rhizosphaerae</name>
    <dbReference type="NCBI Taxonomy" id="2989719"/>
    <lineage>
        <taxon>Bacteria</taxon>
        <taxon>Pseudomonadati</taxon>
        <taxon>Verrucomicrobiota</taxon>
        <taxon>Verrucomicrobiia</taxon>
        <taxon>Verrucomicrobiales</taxon>
        <taxon>Verrucomicrobiaceae</taxon>
        <taxon>Luteolibacter</taxon>
    </lineage>
</organism>
<dbReference type="NCBIfam" id="TIGR01643">
    <property type="entry name" value="YD_repeat_2x"/>
    <property type="match status" value="2"/>
</dbReference>
<evidence type="ECO:0000313" key="3">
    <source>
        <dbReference type="Proteomes" id="UP001165653"/>
    </source>
</evidence>
<feature type="region of interest" description="Disordered" evidence="1">
    <location>
        <begin position="1491"/>
        <end position="1517"/>
    </location>
</feature>
<evidence type="ECO:0000313" key="2">
    <source>
        <dbReference type="EMBL" id="MCW1914693.1"/>
    </source>
</evidence>
<dbReference type="InterPro" id="IPR006530">
    <property type="entry name" value="YD"/>
</dbReference>